<dbReference type="PRINTS" id="PR00413">
    <property type="entry name" value="HADHALOGNASE"/>
</dbReference>
<gene>
    <name evidence="1" type="ORF">Amac_077460</name>
</gene>
<evidence type="ECO:0000313" key="1">
    <source>
        <dbReference type="EMBL" id="GES14149.1"/>
    </source>
</evidence>
<dbReference type="EMBL" id="BLAE01000055">
    <property type="protein sequence ID" value="GES14149.1"/>
    <property type="molecule type" value="Genomic_DNA"/>
</dbReference>
<dbReference type="InterPro" id="IPR036412">
    <property type="entry name" value="HAD-like_sf"/>
</dbReference>
<dbReference type="SFLD" id="SFLDG01129">
    <property type="entry name" value="C1.5:_HAD__Beta-PGM__Phosphata"/>
    <property type="match status" value="1"/>
</dbReference>
<dbReference type="InterPro" id="IPR006439">
    <property type="entry name" value="HAD-SF_hydro_IA"/>
</dbReference>
<dbReference type="SFLD" id="SFLDS00003">
    <property type="entry name" value="Haloacid_Dehalogenase"/>
    <property type="match status" value="1"/>
</dbReference>
<dbReference type="InterPro" id="IPR052550">
    <property type="entry name" value="Pyrimidine_5'-ntase_YjjG"/>
</dbReference>
<name>A0A5M3X245_9ACTN</name>
<proteinExistence type="predicted"/>
<dbReference type="PANTHER" id="PTHR47478:SF1">
    <property type="entry name" value="PYRIMIDINE 5'-NUCLEOTIDASE YJJG"/>
    <property type="match status" value="1"/>
</dbReference>
<dbReference type="PANTHER" id="PTHR47478">
    <property type="match status" value="1"/>
</dbReference>
<organism evidence="1 2">
    <name type="scientific">Acrocarpospora macrocephala</name>
    <dbReference type="NCBI Taxonomy" id="150177"/>
    <lineage>
        <taxon>Bacteria</taxon>
        <taxon>Bacillati</taxon>
        <taxon>Actinomycetota</taxon>
        <taxon>Actinomycetes</taxon>
        <taxon>Streptosporangiales</taxon>
        <taxon>Streptosporangiaceae</taxon>
        <taxon>Acrocarpospora</taxon>
    </lineage>
</organism>
<evidence type="ECO:0000313" key="2">
    <source>
        <dbReference type="Proteomes" id="UP000331127"/>
    </source>
</evidence>
<dbReference type="Gene3D" id="1.10.150.520">
    <property type="match status" value="1"/>
</dbReference>
<dbReference type="Proteomes" id="UP000331127">
    <property type="component" value="Unassembled WGS sequence"/>
</dbReference>
<keyword evidence="2" id="KW-1185">Reference proteome</keyword>
<comment type="caution">
    <text evidence="1">The sequence shown here is derived from an EMBL/GenBank/DDBJ whole genome shotgun (WGS) entry which is preliminary data.</text>
</comment>
<dbReference type="AlphaFoldDB" id="A0A5M3X245"/>
<protein>
    <recommendedName>
        <fullName evidence="3">Haloacid dehalogenase</fullName>
    </recommendedName>
</protein>
<dbReference type="Pfam" id="PF00702">
    <property type="entry name" value="Hydrolase"/>
    <property type="match status" value="1"/>
</dbReference>
<dbReference type="InterPro" id="IPR023214">
    <property type="entry name" value="HAD_sf"/>
</dbReference>
<dbReference type="RefSeq" id="WP_246268992.1">
    <property type="nucleotide sequence ID" value="NZ_BAAAHL010000012.1"/>
</dbReference>
<reference evidence="1 2" key="1">
    <citation type="submission" date="2019-10" db="EMBL/GenBank/DDBJ databases">
        <title>Whole genome shotgun sequence of Acrocarpospora macrocephala NBRC 16266.</title>
        <authorList>
            <person name="Ichikawa N."/>
            <person name="Kimura A."/>
            <person name="Kitahashi Y."/>
            <person name="Komaki H."/>
            <person name="Oguchi A."/>
        </authorList>
    </citation>
    <scope>NUCLEOTIDE SEQUENCE [LARGE SCALE GENOMIC DNA]</scope>
    <source>
        <strain evidence="1 2">NBRC 16266</strain>
    </source>
</reference>
<dbReference type="SUPFAM" id="SSF56784">
    <property type="entry name" value="HAD-like"/>
    <property type="match status" value="1"/>
</dbReference>
<dbReference type="NCBIfam" id="TIGR01549">
    <property type="entry name" value="HAD-SF-IA-v1"/>
    <property type="match status" value="1"/>
</dbReference>
<evidence type="ECO:0008006" key="3">
    <source>
        <dbReference type="Google" id="ProtNLM"/>
    </source>
</evidence>
<sequence>MITIVQRLALLDLDNTLIDLDEAFGVWAREFTADHGLGSEGFAWLIAVGRKVPHRATFFAMVRERFGMVEPVDTLWARYRQRMPDLVSCRPEVLDGLTVLRRAGWRLGIVTNGMADNQLGKIQRTGLAEVVDGWAISGTEGVRKPDVRLFAIAASRCGATIADGGWMIGDNPASDIIGGNQAGLYTILINRDGATHDVTHSVTDVLQAIELLLLCYHPSYGMCAPQ</sequence>
<dbReference type="Gene3D" id="3.40.50.1000">
    <property type="entry name" value="HAD superfamily/HAD-like"/>
    <property type="match status" value="1"/>
</dbReference>
<accession>A0A5M3X245</accession>